<dbReference type="SUPFAM" id="SSF103088">
    <property type="entry name" value="OmpA-like"/>
    <property type="match status" value="1"/>
</dbReference>
<dbReference type="InterPro" id="IPR036737">
    <property type="entry name" value="OmpA-like_sf"/>
</dbReference>
<dbReference type="InterPro" id="IPR006665">
    <property type="entry name" value="OmpA-like"/>
</dbReference>
<evidence type="ECO:0000256" key="1">
    <source>
        <dbReference type="PROSITE-ProRule" id="PRU00473"/>
    </source>
</evidence>
<dbReference type="Pfam" id="PF00691">
    <property type="entry name" value="OmpA"/>
    <property type="match status" value="1"/>
</dbReference>
<dbReference type="PANTHER" id="PTHR30329">
    <property type="entry name" value="STATOR ELEMENT OF FLAGELLAR MOTOR COMPLEX"/>
    <property type="match status" value="1"/>
</dbReference>
<organism evidence="4">
    <name type="scientific">Mesorhizobium sp. WSM2240</name>
    <dbReference type="NCBI Taxonomy" id="3228851"/>
    <lineage>
        <taxon>Bacteria</taxon>
        <taxon>Pseudomonadati</taxon>
        <taxon>Pseudomonadota</taxon>
        <taxon>Alphaproteobacteria</taxon>
        <taxon>Hyphomicrobiales</taxon>
        <taxon>Phyllobacteriaceae</taxon>
        <taxon>Mesorhizobium</taxon>
    </lineage>
</organism>
<dbReference type="CDD" id="cd07185">
    <property type="entry name" value="OmpA_C-like"/>
    <property type="match status" value="1"/>
</dbReference>
<feature type="region of interest" description="Disordered" evidence="2">
    <location>
        <begin position="1"/>
        <end position="85"/>
    </location>
</feature>
<dbReference type="PANTHER" id="PTHR30329:SF21">
    <property type="entry name" value="LIPOPROTEIN YIAD-RELATED"/>
    <property type="match status" value="1"/>
</dbReference>
<feature type="domain" description="OmpA-like" evidence="3">
    <location>
        <begin position="255"/>
        <end position="380"/>
    </location>
</feature>
<gene>
    <name evidence="4" type="ORF">ABVK50_19155</name>
</gene>
<sequence length="383" mass="43063">MLDSQKEAPPAEGAPVEPAPEGEQPAQPAPEGEAPAEPAPEGEQPAEVQQPAEAGPPPENDAEAQAESARPERIESITVEEGQRIERPRDFREERREDVEVVRELGDRFIIEVNNNIYVESPDRERLVVDAREVYYEELPRGRTREVIVRPDGTRVVTIRNRYGDILRRSKFTPDDREIVLVYVDERDYDRVLEWRDPGADLPPLRLTIPEEEYILDAEAVEDPDAYYTFLEQPPVERVERTYSIAEVKRSARIRDKVRRVDLDTINFEFGSAEIAESEIADLEGVAQAMERLLEQNPAETFLIEGHTDAVGTDVANLALSDRRAEAVATALTGSFGIPPENLAPQGYGEQYLKVNTQGPERENRRVAIRRITPLVAPVASAQ</sequence>
<dbReference type="RefSeq" id="WP_353645068.1">
    <property type="nucleotide sequence ID" value="NZ_CP159253.1"/>
</dbReference>
<dbReference type="PROSITE" id="PS51123">
    <property type="entry name" value="OMPA_2"/>
    <property type="match status" value="1"/>
</dbReference>
<reference evidence="4" key="1">
    <citation type="submission" date="2024-06" db="EMBL/GenBank/DDBJ databases">
        <title>Mesorhizobium karijinii sp. nov., a symbiont of the iconic Swainsona formosa from arid Australia.</title>
        <authorList>
            <person name="Hill Y.J."/>
            <person name="Watkin E.L.J."/>
            <person name="O'Hara G.W."/>
            <person name="Terpolilli J."/>
            <person name="Tye M.L."/>
            <person name="Kohlmeier M.G."/>
        </authorList>
    </citation>
    <scope>NUCLEOTIDE SEQUENCE</scope>
    <source>
        <strain evidence="4">WSM2240</strain>
    </source>
</reference>
<evidence type="ECO:0000256" key="2">
    <source>
        <dbReference type="SAM" id="MobiDB-lite"/>
    </source>
</evidence>
<evidence type="ECO:0000259" key="3">
    <source>
        <dbReference type="PROSITE" id="PS51123"/>
    </source>
</evidence>
<feature type="compositionally biased region" description="Basic and acidic residues" evidence="2">
    <location>
        <begin position="69"/>
        <end position="85"/>
    </location>
</feature>
<feature type="compositionally biased region" description="Low complexity" evidence="2">
    <location>
        <begin position="7"/>
        <end position="53"/>
    </location>
</feature>
<dbReference type="GO" id="GO:0016020">
    <property type="term" value="C:membrane"/>
    <property type="evidence" value="ECO:0007669"/>
    <property type="project" value="UniProtKB-UniRule"/>
</dbReference>
<dbReference type="EMBL" id="CP159253">
    <property type="protein sequence ID" value="XCG47381.1"/>
    <property type="molecule type" value="Genomic_DNA"/>
</dbReference>
<dbReference type="InterPro" id="IPR050330">
    <property type="entry name" value="Bact_OuterMem_StrucFunc"/>
</dbReference>
<evidence type="ECO:0000313" key="4">
    <source>
        <dbReference type="EMBL" id="XCG47381.1"/>
    </source>
</evidence>
<accession>A0AAU8CKH2</accession>
<dbReference type="AlphaFoldDB" id="A0AAU8CKH2"/>
<proteinExistence type="predicted"/>
<name>A0AAU8CKH2_9HYPH</name>
<protein>
    <submittedName>
        <fullName evidence="4">OmpA family protein</fullName>
    </submittedName>
</protein>
<keyword evidence="1" id="KW-0472">Membrane</keyword>
<dbReference type="Gene3D" id="3.30.1330.60">
    <property type="entry name" value="OmpA-like domain"/>
    <property type="match status" value="1"/>
</dbReference>